<keyword evidence="4" id="KW-1185">Reference proteome</keyword>
<name>A0ABQ9E8H6_TEGGR</name>
<evidence type="ECO:0000259" key="2">
    <source>
        <dbReference type="Pfam" id="PF05699"/>
    </source>
</evidence>
<dbReference type="EMBL" id="JARBDR010000919">
    <property type="protein sequence ID" value="KAJ8300689.1"/>
    <property type="molecule type" value="Genomic_DNA"/>
</dbReference>
<feature type="compositionally biased region" description="Basic and acidic residues" evidence="1">
    <location>
        <begin position="487"/>
        <end position="507"/>
    </location>
</feature>
<feature type="domain" description="HAT C-terminal dimerisation" evidence="2">
    <location>
        <begin position="365"/>
        <end position="430"/>
    </location>
</feature>
<accession>A0ABQ9E8H6</accession>
<dbReference type="Pfam" id="PF05699">
    <property type="entry name" value="Dimer_Tnp_hAT"/>
    <property type="match status" value="1"/>
</dbReference>
<dbReference type="SUPFAM" id="SSF53098">
    <property type="entry name" value="Ribonuclease H-like"/>
    <property type="match status" value="1"/>
</dbReference>
<protein>
    <recommendedName>
        <fullName evidence="2">HAT C-terminal dimerisation domain-containing protein</fullName>
    </recommendedName>
</protein>
<dbReference type="InterPro" id="IPR012337">
    <property type="entry name" value="RNaseH-like_sf"/>
</dbReference>
<dbReference type="PANTHER" id="PTHR37162">
    <property type="entry name" value="HAT FAMILY DIMERISATION DOMAINCONTAINING PROTEIN-RELATED"/>
    <property type="match status" value="1"/>
</dbReference>
<reference evidence="3 4" key="1">
    <citation type="submission" date="2022-12" db="EMBL/GenBank/DDBJ databases">
        <title>Chromosome-level genome of Tegillarca granosa.</title>
        <authorList>
            <person name="Kim J."/>
        </authorList>
    </citation>
    <scope>NUCLEOTIDE SEQUENCE [LARGE SCALE GENOMIC DNA]</scope>
    <source>
        <strain evidence="3">Teg-2019</strain>
        <tissue evidence="3">Adductor muscle</tissue>
    </source>
</reference>
<dbReference type="InterPro" id="IPR008906">
    <property type="entry name" value="HATC_C_dom"/>
</dbReference>
<evidence type="ECO:0000313" key="3">
    <source>
        <dbReference type="EMBL" id="KAJ8300689.1"/>
    </source>
</evidence>
<dbReference type="PANTHER" id="PTHR37162:SF1">
    <property type="entry name" value="BED-TYPE DOMAIN-CONTAINING PROTEIN"/>
    <property type="match status" value="1"/>
</dbReference>
<organism evidence="3 4">
    <name type="scientific">Tegillarca granosa</name>
    <name type="common">Malaysian cockle</name>
    <name type="synonym">Anadara granosa</name>
    <dbReference type="NCBI Taxonomy" id="220873"/>
    <lineage>
        <taxon>Eukaryota</taxon>
        <taxon>Metazoa</taxon>
        <taxon>Spiralia</taxon>
        <taxon>Lophotrochozoa</taxon>
        <taxon>Mollusca</taxon>
        <taxon>Bivalvia</taxon>
        <taxon>Autobranchia</taxon>
        <taxon>Pteriomorphia</taxon>
        <taxon>Arcoida</taxon>
        <taxon>Arcoidea</taxon>
        <taxon>Arcidae</taxon>
        <taxon>Tegillarca</taxon>
    </lineage>
</organism>
<proteinExistence type="predicted"/>
<evidence type="ECO:0000256" key="1">
    <source>
        <dbReference type="SAM" id="MobiDB-lite"/>
    </source>
</evidence>
<sequence length="539" mass="62223">MTNLLDTSILSMFQPFQERTWVPHTYAMVLATIAEYQLPFTMAPVLVNLAKALSKDQKALNALSMARTTASYKMQYGLAETLHSETIEKMKVKKFSLNMDESTSGNLHRVLTVLVSYFDECEVLVEHLFSSSLIKREVTAKGKERIKTIQHDLSKKKMTDDGKKRKESVCLKIFKHRRYTKLISNLYISVLPLFKKYVMLFEMKEPAIHTLYEEQKKLMSEFLACFIKVEFLKNLTGKELKNLDVSKHHVKPLDIFMGSAVLNILGSSKGDPVMKEFLMKVEKGYEECAAYLQKKLPLDSPLLKAITSIDPLARQHSIFVTRMKKLPGLVTNVLQDEELESFHQEVLKYQVDKMLPSPLTPDDSNIRCDHYWATVDKTGRYPMLCKMAKALLSCFHGPQVESSFSNMGDIIDAKSNRMNIRTFSAFQSVRYSLRAKGKSGIDAFQQKDFLHVPVNYKLCQNMRSSAKNYKRYQEEQSTLKEANRRKLDMEEKMTESKKSHRDEEAKKAAKALKLHRETILKRLAEKKRKEKRPVKHMSN</sequence>
<feature type="region of interest" description="Disordered" evidence="1">
    <location>
        <begin position="487"/>
        <end position="511"/>
    </location>
</feature>
<comment type="caution">
    <text evidence="3">The sequence shown here is derived from an EMBL/GenBank/DDBJ whole genome shotgun (WGS) entry which is preliminary data.</text>
</comment>
<gene>
    <name evidence="3" type="ORF">KUTeg_022208</name>
</gene>
<evidence type="ECO:0000313" key="4">
    <source>
        <dbReference type="Proteomes" id="UP001217089"/>
    </source>
</evidence>
<dbReference type="Proteomes" id="UP001217089">
    <property type="component" value="Unassembled WGS sequence"/>
</dbReference>